<dbReference type="GO" id="GO:0051015">
    <property type="term" value="F:actin filament binding"/>
    <property type="evidence" value="ECO:0007669"/>
    <property type="project" value="TreeGrafter"/>
</dbReference>
<feature type="domain" description="SH3" evidence="11">
    <location>
        <begin position="372"/>
        <end position="430"/>
    </location>
</feature>
<keyword evidence="3 8" id="KW-0728">SH3 domain</keyword>
<dbReference type="SUPFAM" id="SSF55753">
    <property type="entry name" value="Actin depolymerizing proteins"/>
    <property type="match status" value="1"/>
</dbReference>
<evidence type="ECO:0000259" key="11">
    <source>
        <dbReference type="PROSITE" id="PS50002"/>
    </source>
</evidence>
<dbReference type="GO" id="GO:0005884">
    <property type="term" value="C:actin filament"/>
    <property type="evidence" value="ECO:0007669"/>
    <property type="project" value="TreeGrafter"/>
</dbReference>
<dbReference type="InterPro" id="IPR002108">
    <property type="entry name" value="ADF-H"/>
</dbReference>
<evidence type="ECO:0000256" key="3">
    <source>
        <dbReference type="ARBA" id="ARBA00022443"/>
    </source>
</evidence>
<organism evidence="13">
    <name type="scientific">Corethrella appendiculata</name>
    <dbReference type="NCBI Taxonomy" id="1370023"/>
    <lineage>
        <taxon>Eukaryota</taxon>
        <taxon>Metazoa</taxon>
        <taxon>Ecdysozoa</taxon>
        <taxon>Arthropoda</taxon>
        <taxon>Hexapoda</taxon>
        <taxon>Insecta</taxon>
        <taxon>Pterygota</taxon>
        <taxon>Neoptera</taxon>
        <taxon>Endopterygota</taxon>
        <taxon>Diptera</taxon>
        <taxon>Nematocera</taxon>
        <taxon>Culicoidea</taxon>
        <taxon>Chaoboridae</taxon>
        <taxon>Corethrella</taxon>
    </lineage>
</organism>
<dbReference type="GO" id="GO:0045211">
    <property type="term" value="C:postsynaptic membrane"/>
    <property type="evidence" value="ECO:0007669"/>
    <property type="project" value="TreeGrafter"/>
</dbReference>
<dbReference type="EMBL" id="GANO01001310">
    <property type="protein sequence ID" value="JAB58561.1"/>
    <property type="molecule type" value="mRNA"/>
</dbReference>
<dbReference type="GO" id="GO:0030833">
    <property type="term" value="P:regulation of actin filament polymerization"/>
    <property type="evidence" value="ECO:0007669"/>
    <property type="project" value="TreeGrafter"/>
</dbReference>
<dbReference type="CDD" id="cd11960">
    <property type="entry name" value="SH3_Abp1_eu"/>
    <property type="match status" value="1"/>
</dbReference>
<comment type="subcellular location">
    <subcellularLocation>
        <location evidence="1">Cytoplasm</location>
        <location evidence="1">Cytoskeleton</location>
    </subcellularLocation>
</comment>
<keyword evidence="7" id="KW-0206">Cytoskeleton</keyword>
<evidence type="ECO:0000259" key="12">
    <source>
        <dbReference type="PROSITE" id="PS51263"/>
    </source>
</evidence>
<dbReference type="PROSITE" id="PS50002">
    <property type="entry name" value="SH3"/>
    <property type="match status" value="1"/>
</dbReference>
<dbReference type="PANTHER" id="PTHR10829">
    <property type="entry name" value="CORTACTIN AND DREBRIN"/>
    <property type="match status" value="1"/>
</dbReference>
<evidence type="ECO:0000256" key="10">
    <source>
        <dbReference type="SAM" id="MobiDB-lite"/>
    </source>
</evidence>
<dbReference type="Pfam" id="PF00241">
    <property type="entry name" value="Cofilin_ADF"/>
    <property type="match status" value="1"/>
</dbReference>
<dbReference type="InterPro" id="IPR035717">
    <property type="entry name" value="Drebrin-like_SH3"/>
</dbReference>
<dbReference type="PROSITE" id="PS51263">
    <property type="entry name" value="ADF_H"/>
    <property type="match status" value="1"/>
</dbReference>
<evidence type="ECO:0000256" key="5">
    <source>
        <dbReference type="ARBA" id="ARBA00023054"/>
    </source>
</evidence>
<dbReference type="GO" id="GO:0030425">
    <property type="term" value="C:dendrite"/>
    <property type="evidence" value="ECO:0007669"/>
    <property type="project" value="TreeGrafter"/>
</dbReference>
<feature type="coiled-coil region" evidence="9">
    <location>
        <begin position="178"/>
        <end position="212"/>
    </location>
</feature>
<dbReference type="CDD" id="cd11281">
    <property type="entry name" value="ADF_drebrin_like"/>
    <property type="match status" value="1"/>
</dbReference>
<feature type="domain" description="ADF-H" evidence="12">
    <location>
        <begin position="2"/>
        <end position="133"/>
    </location>
</feature>
<name>U5EUU1_9DIPT</name>
<evidence type="ECO:0000256" key="4">
    <source>
        <dbReference type="ARBA" id="ARBA00022490"/>
    </source>
</evidence>
<evidence type="ECO:0000256" key="7">
    <source>
        <dbReference type="ARBA" id="ARBA00023212"/>
    </source>
</evidence>
<dbReference type="InterPro" id="IPR036028">
    <property type="entry name" value="SH3-like_dom_sf"/>
</dbReference>
<evidence type="ECO:0000256" key="1">
    <source>
        <dbReference type="ARBA" id="ARBA00004245"/>
    </source>
</evidence>
<sequence>MSVDLQKNRESILKAWKDVLNDKTATNWALFSYEGQSNVLKVVETGEDGISELAAELNSCKIMYAFLRVDNHETGIVKYAFINFQGEGAPTIRKGTCSKHVRDICNLLQGAHITIAATTEDDVEESRIMEKFKILSNDYKIKSNPQIVNDRQEVVGTNYSRIIPTREINPVERDEFWRKEEEEEKTRLQTEYDRQLAENSKFEEERRKREEKEFEKREKGVIAKENTPQLTNRTNEIKLQREKEIKEVIGNRVNTTKAIFMNNTSTTPTSTPTSPINTKSITFEQTQEQTPQVVTSEENLTPSSNEEKNIINELRAEVELEQQQQQQQLQLQQEQEQQQNQEPQYYQEEANGTNVYEDVNPDGNVATDLNEEPILRARALYDYQAADDTEISFDPGDIITHIDKIDEGWWQGLGPDNVYGLFPANYVALI</sequence>
<dbReference type="GO" id="GO:0048812">
    <property type="term" value="P:neuron projection morphogenesis"/>
    <property type="evidence" value="ECO:0007669"/>
    <property type="project" value="TreeGrafter"/>
</dbReference>
<evidence type="ECO:0000256" key="2">
    <source>
        <dbReference type="ARBA" id="ARBA00011039"/>
    </source>
</evidence>
<keyword evidence="6" id="KW-0009">Actin-binding</keyword>
<proteinExistence type="evidence at transcript level"/>
<dbReference type="SMART" id="SM00326">
    <property type="entry name" value="SH3"/>
    <property type="match status" value="1"/>
</dbReference>
<protein>
    <submittedName>
        <fullName evidence="13">Putative cell migration</fullName>
    </submittedName>
</protein>
<dbReference type="InterPro" id="IPR029006">
    <property type="entry name" value="ADF-H/Gelsolin-like_dom_sf"/>
</dbReference>
<keyword evidence="4" id="KW-0963">Cytoplasm</keyword>
<comment type="similarity">
    <text evidence="2">Belongs to the ABP1 family.</text>
</comment>
<dbReference type="SMART" id="SM00102">
    <property type="entry name" value="ADF"/>
    <property type="match status" value="1"/>
</dbReference>
<dbReference type="PRINTS" id="PR00452">
    <property type="entry name" value="SH3DOMAIN"/>
</dbReference>
<feature type="compositionally biased region" description="Low complexity" evidence="10">
    <location>
        <begin position="284"/>
        <end position="298"/>
    </location>
</feature>
<dbReference type="GO" id="GO:0098974">
    <property type="term" value="P:postsynaptic actin cytoskeleton organization"/>
    <property type="evidence" value="ECO:0007669"/>
    <property type="project" value="TreeGrafter"/>
</dbReference>
<evidence type="ECO:0000256" key="6">
    <source>
        <dbReference type="ARBA" id="ARBA00023203"/>
    </source>
</evidence>
<dbReference type="GO" id="GO:0014069">
    <property type="term" value="C:postsynaptic density"/>
    <property type="evidence" value="ECO:0007669"/>
    <property type="project" value="TreeGrafter"/>
</dbReference>
<dbReference type="Gene3D" id="2.30.30.40">
    <property type="entry name" value="SH3 Domains"/>
    <property type="match status" value="1"/>
</dbReference>
<accession>U5EUU1</accession>
<feature type="region of interest" description="Disordered" evidence="10">
    <location>
        <begin position="284"/>
        <end position="305"/>
    </location>
</feature>
<evidence type="ECO:0000256" key="9">
    <source>
        <dbReference type="SAM" id="Coils"/>
    </source>
</evidence>
<dbReference type="GO" id="GO:0030427">
    <property type="term" value="C:site of polarized growth"/>
    <property type="evidence" value="ECO:0007669"/>
    <property type="project" value="TreeGrafter"/>
</dbReference>
<dbReference type="GO" id="GO:0030027">
    <property type="term" value="C:lamellipodium"/>
    <property type="evidence" value="ECO:0007669"/>
    <property type="project" value="TreeGrafter"/>
</dbReference>
<evidence type="ECO:0000313" key="13">
    <source>
        <dbReference type="EMBL" id="JAB58561.1"/>
    </source>
</evidence>
<dbReference type="InterPro" id="IPR001452">
    <property type="entry name" value="SH3_domain"/>
</dbReference>
<dbReference type="Pfam" id="PF00018">
    <property type="entry name" value="SH3_1"/>
    <property type="match status" value="1"/>
</dbReference>
<dbReference type="AlphaFoldDB" id="U5EUU1"/>
<dbReference type="FunFam" id="2.30.30.40:FF:000046">
    <property type="entry name" value="Drebrin-like protein isoform B"/>
    <property type="match status" value="1"/>
</dbReference>
<keyword evidence="5 9" id="KW-0175">Coiled coil</keyword>
<dbReference type="GO" id="GO:0045773">
    <property type="term" value="P:positive regulation of axon extension"/>
    <property type="evidence" value="ECO:0007669"/>
    <property type="project" value="TreeGrafter"/>
</dbReference>
<evidence type="ECO:0000256" key="8">
    <source>
        <dbReference type="PROSITE-ProRule" id="PRU00192"/>
    </source>
</evidence>
<dbReference type="GO" id="GO:0030864">
    <property type="term" value="C:cortical actin cytoskeleton"/>
    <property type="evidence" value="ECO:0007669"/>
    <property type="project" value="TreeGrafter"/>
</dbReference>
<dbReference type="SUPFAM" id="SSF50044">
    <property type="entry name" value="SH3-domain"/>
    <property type="match status" value="1"/>
</dbReference>
<dbReference type="PANTHER" id="PTHR10829:SF25">
    <property type="entry name" value="DREBRIN-LIKE PROTEIN"/>
    <property type="match status" value="1"/>
</dbReference>
<dbReference type="Gene3D" id="3.40.20.10">
    <property type="entry name" value="Severin"/>
    <property type="match status" value="1"/>
</dbReference>
<reference evidence="13" key="1">
    <citation type="journal article" date="2014" name="Insect Biochem. Mol. Biol.">
        <title>An insight into the sialome of the frog biting fly, Corethrella appendiculata.</title>
        <authorList>
            <person name="Ribeiro J.M.C."/>
            <person name="Chagas A.C."/>
            <person name="Pham V.M."/>
            <person name="Lounibos L.P."/>
            <person name="Calvo E."/>
        </authorList>
    </citation>
    <scope>NUCLEOTIDE SEQUENCE</scope>
    <source>
        <tissue evidence="13">Salivary glands</tissue>
    </source>
</reference>